<evidence type="ECO:0000313" key="2">
    <source>
        <dbReference type="Proteomes" id="UP000031668"/>
    </source>
</evidence>
<keyword evidence="2" id="KW-1185">Reference proteome</keyword>
<protein>
    <submittedName>
        <fullName evidence="1">SCAN domain-containing protein 3</fullName>
    </submittedName>
</protein>
<dbReference type="PANTHER" id="PTHR45913">
    <property type="entry name" value="EPM2A-INTERACTING PROTEIN 1"/>
    <property type="match status" value="1"/>
</dbReference>
<organism evidence="1 2">
    <name type="scientific">Thelohanellus kitauei</name>
    <name type="common">Myxosporean</name>
    <dbReference type="NCBI Taxonomy" id="669202"/>
    <lineage>
        <taxon>Eukaryota</taxon>
        <taxon>Metazoa</taxon>
        <taxon>Cnidaria</taxon>
        <taxon>Myxozoa</taxon>
        <taxon>Myxosporea</taxon>
        <taxon>Bivalvulida</taxon>
        <taxon>Platysporina</taxon>
        <taxon>Myxobolidae</taxon>
        <taxon>Thelohanellus</taxon>
    </lineage>
</organism>
<comment type="caution">
    <text evidence="1">The sequence shown here is derived from an EMBL/GenBank/DDBJ whole genome shotgun (WGS) entry which is preliminary data.</text>
</comment>
<reference evidence="1 2" key="1">
    <citation type="journal article" date="2014" name="Genome Biol. Evol.">
        <title>The genome of the myxosporean Thelohanellus kitauei shows adaptations to nutrient acquisition within its fish host.</title>
        <authorList>
            <person name="Yang Y."/>
            <person name="Xiong J."/>
            <person name="Zhou Z."/>
            <person name="Huo F."/>
            <person name="Miao W."/>
            <person name="Ran C."/>
            <person name="Liu Y."/>
            <person name="Zhang J."/>
            <person name="Feng J."/>
            <person name="Wang M."/>
            <person name="Wang M."/>
            <person name="Wang L."/>
            <person name="Yao B."/>
        </authorList>
    </citation>
    <scope>NUCLEOTIDE SEQUENCE [LARGE SCALE GENOMIC DNA]</scope>
    <source>
        <strain evidence="1">Wuqing</strain>
    </source>
</reference>
<proteinExistence type="predicted"/>
<evidence type="ECO:0000313" key="1">
    <source>
        <dbReference type="EMBL" id="KII70949.1"/>
    </source>
</evidence>
<accession>A0A0C2IZJ8</accession>
<dbReference type="EMBL" id="JWZT01001925">
    <property type="protein sequence ID" value="KII70949.1"/>
    <property type="molecule type" value="Genomic_DNA"/>
</dbReference>
<dbReference type="OMA" id="TYLCETR"/>
<name>A0A0C2IZJ8_THEKT</name>
<dbReference type="AlphaFoldDB" id="A0A0C2IZJ8"/>
<gene>
    <name evidence="1" type="ORF">RF11_12207</name>
</gene>
<sequence>MKTFSNACRRNIFFQNLTHTPFALARRLFTIKVEDVLEISQEEFIELIKNDVDTTDFSSMSISKFWTKCLKSYSVISEPFLRLLLPFPPTYLCETRFSSLSLIKSENVIKLDAEYDVR</sequence>
<dbReference type="PANTHER" id="PTHR45913:SF22">
    <property type="entry name" value="SCAN BOX DOMAIN-CONTAINING PROTEIN"/>
    <property type="match status" value="1"/>
</dbReference>
<dbReference type="Proteomes" id="UP000031668">
    <property type="component" value="Unassembled WGS sequence"/>
</dbReference>